<dbReference type="EMBL" id="JACXVP010000011">
    <property type="protein sequence ID" value="KAG5575666.1"/>
    <property type="molecule type" value="Genomic_DNA"/>
</dbReference>
<evidence type="ECO:0000256" key="1">
    <source>
        <dbReference type="SAM" id="MobiDB-lite"/>
    </source>
</evidence>
<gene>
    <name evidence="2" type="ORF">H5410_055800</name>
</gene>
<feature type="compositionally biased region" description="Basic and acidic residues" evidence="1">
    <location>
        <begin position="166"/>
        <end position="181"/>
    </location>
</feature>
<evidence type="ECO:0000313" key="3">
    <source>
        <dbReference type="Proteomes" id="UP000824120"/>
    </source>
</evidence>
<organism evidence="2 3">
    <name type="scientific">Solanum commersonii</name>
    <name type="common">Commerson's wild potato</name>
    <name type="synonym">Commerson's nightshade</name>
    <dbReference type="NCBI Taxonomy" id="4109"/>
    <lineage>
        <taxon>Eukaryota</taxon>
        <taxon>Viridiplantae</taxon>
        <taxon>Streptophyta</taxon>
        <taxon>Embryophyta</taxon>
        <taxon>Tracheophyta</taxon>
        <taxon>Spermatophyta</taxon>
        <taxon>Magnoliopsida</taxon>
        <taxon>eudicotyledons</taxon>
        <taxon>Gunneridae</taxon>
        <taxon>Pentapetalae</taxon>
        <taxon>asterids</taxon>
        <taxon>lamiids</taxon>
        <taxon>Solanales</taxon>
        <taxon>Solanaceae</taxon>
        <taxon>Solanoideae</taxon>
        <taxon>Solaneae</taxon>
        <taxon>Solanum</taxon>
    </lineage>
</organism>
<protein>
    <submittedName>
        <fullName evidence="2">Uncharacterized protein</fullName>
    </submittedName>
</protein>
<dbReference type="Proteomes" id="UP000824120">
    <property type="component" value="Chromosome 11"/>
</dbReference>
<feature type="region of interest" description="Disordered" evidence="1">
    <location>
        <begin position="134"/>
        <end position="187"/>
    </location>
</feature>
<evidence type="ECO:0000313" key="2">
    <source>
        <dbReference type="EMBL" id="KAG5575666.1"/>
    </source>
</evidence>
<name>A0A9J5WJE2_SOLCO</name>
<feature type="compositionally biased region" description="Basic and acidic residues" evidence="1">
    <location>
        <begin position="141"/>
        <end position="159"/>
    </location>
</feature>
<comment type="caution">
    <text evidence="2">The sequence shown here is derived from an EMBL/GenBank/DDBJ whole genome shotgun (WGS) entry which is preliminary data.</text>
</comment>
<sequence length="187" mass="21579">MREIIRFEGIRVACAARDQRSLYNIKFDDLVEDLPQESEDQYRNTSLQVVSTLSCDLGNVMKMEMLIMMKVSDFLVILKKSQNLFPAITNRWIDDFSSDDDPPSILRSYRMLRKKMFTAGEPILAIGCKQIRTDEDEDGNANEKRRIHEEEEAGQKELNQHNGNQESHKKVEETEDGKTEGFDEGEA</sequence>
<keyword evidence="3" id="KW-1185">Reference proteome</keyword>
<reference evidence="2 3" key="1">
    <citation type="submission" date="2020-09" db="EMBL/GenBank/DDBJ databases">
        <title>De no assembly of potato wild relative species, Solanum commersonii.</title>
        <authorList>
            <person name="Cho K."/>
        </authorList>
    </citation>
    <scope>NUCLEOTIDE SEQUENCE [LARGE SCALE GENOMIC DNA]</scope>
    <source>
        <strain evidence="2">LZ3.2</strain>
        <tissue evidence="2">Leaf</tissue>
    </source>
</reference>
<dbReference type="AlphaFoldDB" id="A0A9J5WJE2"/>
<proteinExistence type="predicted"/>
<accession>A0A9J5WJE2</accession>